<gene>
    <name evidence="3" type="ORF">CMU_017520</name>
</gene>
<feature type="signal peptide" evidence="2">
    <location>
        <begin position="1"/>
        <end position="20"/>
    </location>
</feature>
<dbReference type="RefSeq" id="XP_002140348.1">
    <property type="nucleotide sequence ID" value="XM_002140312.1"/>
</dbReference>
<feature type="chain" id="PRO_5002839587" description="Transmembrane protein" evidence="2">
    <location>
        <begin position="21"/>
        <end position="646"/>
    </location>
</feature>
<dbReference type="GeneID" id="6995534"/>
<evidence type="ECO:0008006" key="5">
    <source>
        <dbReference type="Google" id="ProtNLM"/>
    </source>
</evidence>
<evidence type="ECO:0000256" key="2">
    <source>
        <dbReference type="SAM" id="SignalP"/>
    </source>
</evidence>
<dbReference type="EMBL" id="DS989728">
    <property type="protein sequence ID" value="EEA05999.1"/>
    <property type="molecule type" value="Genomic_DNA"/>
</dbReference>
<evidence type="ECO:0000256" key="1">
    <source>
        <dbReference type="SAM" id="MobiDB-lite"/>
    </source>
</evidence>
<proteinExistence type="predicted"/>
<evidence type="ECO:0000313" key="4">
    <source>
        <dbReference type="Proteomes" id="UP000001460"/>
    </source>
</evidence>
<feature type="compositionally biased region" description="Polar residues" evidence="1">
    <location>
        <begin position="305"/>
        <end position="327"/>
    </location>
</feature>
<organism evidence="3 4">
    <name type="scientific">Cryptosporidium muris (strain RN66)</name>
    <dbReference type="NCBI Taxonomy" id="441375"/>
    <lineage>
        <taxon>Eukaryota</taxon>
        <taxon>Sar</taxon>
        <taxon>Alveolata</taxon>
        <taxon>Apicomplexa</taxon>
        <taxon>Conoidasida</taxon>
        <taxon>Coccidia</taxon>
        <taxon>Eucoccidiorida</taxon>
        <taxon>Eimeriorina</taxon>
        <taxon>Cryptosporidiidae</taxon>
        <taxon>Cryptosporidium</taxon>
    </lineage>
</organism>
<name>B6ACZ5_CRYMR</name>
<dbReference type="Proteomes" id="UP000001460">
    <property type="component" value="Unassembled WGS sequence"/>
</dbReference>
<reference evidence="3" key="1">
    <citation type="submission" date="2008-06" db="EMBL/GenBank/DDBJ databases">
        <authorList>
            <person name="Lorenzi H."/>
            <person name="Inman J."/>
            <person name="Miller J."/>
            <person name="Schobel S."/>
            <person name="Amedeo P."/>
            <person name="Caler E.V."/>
            <person name="da Silva J."/>
        </authorList>
    </citation>
    <scope>NUCLEOTIDE SEQUENCE [LARGE SCALE GENOMIC DNA]</scope>
    <source>
        <strain evidence="3">RN66</strain>
    </source>
</reference>
<keyword evidence="4" id="KW-1185">Reference proteome</keyword>
<dbReference type="OrthoDB" id="10353324at2759"/>
<feature type="region of interest" description="Disordered" evidence="1">
    <location>
        <begin position="282"/>
        <end position="327"/>
    </location>
</feature>
<evidence type="ECO:0000313" key="3">
    <source>
        <dbReference type="EMBL" id="EEA05999.1"/>
    </source>
</evidence>
<dbReference type="AlphaFoldDB" id="B6ACZ5"/>
<keyword evidence="2" id="KW-0732">Signal</keyword>
<dbReference type="VEuPathDB" id="CryptoDB:CMU_017520"/>
<accession>B6ACZ5</accession>
<protein>
    <recommendedName>
        <fullName evidence="5">Transmembrane protein</fullName>
    </recommendedName>
</protein>
<sequence length="646" mass="71247">MLKKIYFINIIFLIVKYASCHIENYLDISPLYIDDYSHIIQLHSGATGISTDIPIKNILTDIHNSYDHTNKKLEVVDSNIRSDLDLSLQACSLGTKDKHVTPITEISCNERLSDTDKEILNIYSNHKVKADPSLEGHFAVSGKINLSSVNKVISDTNPAEVGFKGSNNVPPIQLSDFRSSNIGVHSNIDINQPCYEGAENLMVLSSAPTNKLLSHSSNVHSDLPIVQSSKLSSALSDSSLGHSVGLPTDDHVIPYTDISPNLDSNSYLKQYMDLLSTRNLDTKDSSSYTNSVPLGLSSELPVDTKASSQSNTQTTPPDSSHTSSNTAALSPEDIAKIASSVGSSLLLAIGGVVGGGAAYRRNYMKQKEDISNQLISKLKSQSIGNITEVILEESNLPGKKDIVGIVSTASKVKRSLDNKPGLNRMMNRRRLIGCSSTEASIASIFTLANLILPLAQVTRTISSVRTDTKVSSRYDSLVHPEYRHLQYGTDAEIINEMKYRKKKRYVKKKLLILPEDLESYEGTQESTQEALTEGYTNQTNTQHAEDFSKIDNTSSHFVFREINLNSPNSTEEKKNITISPPNQAYRINKVVIKRNKIRGDKQIKARSSELDMSDNIIKASDISNLIQIPLPESEIPPMQHLHIPKI</sequence>